<evidence type="ECO:0000259" key="1">
    <source>
        <dbReference type="PROSITE" id="PS50181"/>
    </source>
</evidence>
<dbReference type="SUPFAM" id="SSF81383">
    <property type="entry name" value="F-box domain"/>
    <property type="match status" value="1"/>
</dbReference>
<dbReference type="CDD" id="cd09917">
    <property type="entry name" value="F-box_SF"/>
    <property type="match status" value="1"/>
</dbReference>
<proteinExistence type="predicted"/>
<sequence length="324" mass="36345">MVFYNPPKRQPRKAADGKITDLPDELLLNVLNYLGPNDTQKFRATCRAFAPIGSTAIAQRYKILYISPMRSSLLAAVEICAHPIFSSIIEEVVVLGSEPQREQSKWYREFGDYLLTWPTTFPTVGKTVVSKNESPSSGGFLDIYKPLLDALSALPRLKKLSFASAVSRTCHGLNQVKRDSLISFPRRHNGKPSADHERWSDGYAMFAILASLGPQIEDFCFSESLADSYEDLKDAEIDFALSVVKKKALDGDEEGEARPTNLQYRVQGSYFGRPEGRYFMPRNTFMVGETSAIAGIRRHSSRRGALEMQYTHKSKAASVNLWML</sequence>
<dbReference type="InterPro" id="IPR036047">
    <property type="entry name" value="F-box-like_dom_sf"/>
</dbReference>
<dbReference type="InterPro" id="IPR001810">
    <property type="entry name" value="F-box_dom"/>
</dbReference>
<protein>
    <recommendedName>
        <fullName evidence="1">F-box domain-containing protein</fullName>
    </recommendedName>
</protein>
<dbReference type="RefSeq" id="XP_023622904.1">
    <property type="nucleotide sequence ID" value="XM_023767136.1"/>
</dbReference>
<gene>
    <name evidence="2" type="ORF">RCC_01851</name>
</gene>
<accession>A0A2D3UN25</accession>
<keyword evidence="3" id="KW-1185">Reference proteome</keyword>
<dbReference type="OrthoDB" id="3635797at2759"/>
<dbReference type="AlphaFoldDB" id="A0A2D3UN25"/>
<dbReference type="GeneID" id="35597078"/>
<organism evidence="2 3">
    <name type="scientific">Ramularia collo-cygni</name>
    <dbReference type="NCBI Taxonomy" id="112498"/>
    <lineage>
        <taxon>Eukaryota</taxon>
        <taxon>Fungi</taxon>
        <taxon>Dikarya</taxon>
        <taxon>Ascomycota</taxon>
        <taxon>Pezizomycotina</taxon>
        <taxon>Dothideomycetes</taxon>
        <taxon>Dothideomycetidae</taxon>
        <taxon>Mycosphaerellales</taxon>
        <taxon>Mycosphaerellaceae</taxon>
        <taxon>Ramularia</taxon>
    </lineage>
</organism>
<dbReference type="PROSITE" id="PS50181">
    <property type="entry name" value="FBOX"/>
    <property type="match status" value="1"/>
</dbReference>
<reference evidence="2 3" key="1">
    <citation type="submission" date="2016-03" db="EMBL/GenBank/DDBJ databases">
        <authorList>
            <person name="Ploux O."/>
        </authorList>
    </citation>
    <scope>NUCLEOTIDE SEQUENCE [LARGE SCALE GENOMIC DNA]</scope>
    <source>
        <strain evidence="2 3">URUG2</strain>
    </source>
</reference>
<name>A0A2D3UN25_9PEZI</name>
<evidence type="ECO:0000313" key="3">
    <source>
        <dbReference type="Proteomes" id="UP000225277"/>
    </source>
</evidence>
<dbReference type="EMBL" id="FJUY01000002">
    <property type="protein sequence ID" value="CZT16011.1"/>
    <property type="molecule type" value="Genomic_DNA"/>
</dbReference>
<feature type="domain" description="F-box" evidence="1">
    <location>
        <begin position="16"/>
        <end position="64"/>
    </location>
</feature>
<evidence type="ECO:0000313" key="2">
    <source>
        <dbReference type="EMBL" id="CZT16011.1"/>
    </source>
</evidence>
<dbReference type="Pfam" id="PF00646">
    <property type="entry name" value="F-box"/>
    <property type="match status" value="1"/>
</dbReference>
<dbReference type="Proteomes" id="UP000225277">
    <property type="component" value="Unassembled WGS sequence"/>
</dbReference>